<sequence length="132" mass="14461">MHAPASGLTHGDRRLGAAMIGTGVDLDRYVAYRAHFPWAGSAHGGQRHRVANSRFLVRFAPDYATRAAVTLAICRDRRQEPSWPRTRGVACQPGSGFPHPDARQAAGDHPVHPLQGWPMCVIQAKHLQSILI</sequence>
<proteinExistence type="predicted"/>
<evidence type="ECO:0000256" key="1">
    <source>
        <dbReference type="SAM" id="MobiDB-lite"/>
    </source>
</evidence>
<dbReference type="AlphaFoldDB" id="A0A2I2KIK5"/>
<feature type="region of interest" description="Disordered" evidence="1">
    <location>
        <begin position="82"/>
        <end position="109"/>
    </location>
</feature>
<evidence type="ECO:0000313" key="3">
    <source>
        <dbReference type="Proteomes" id="UP000234331"/>
    </source>
</evidence>
<organism evidence="2 3">
    <name type="scientific">Frankia canadensis</name>
    <dbReference type="NCBI Taxonomy" id="1836972"/>
    <lineage>
        <taxon>Bacteria</taxon>
        <taxon>Bacillati</taxon>
        <taxon>Actinomycetota</taxon>
        <taxon>Actinomycetes</taxon>
        <taxon>Frankiales</taxon>
        <taxon>Frankiaceae</taxon>
        <taxon>Frankia</taxon>
    </lineage>
</organism>
<gene>
    <name evidence="2" type="ORF">FRACA_100066</name>
</gene>
<dbReference type="EMBL" id="FZMO01000002">
    <property type="protein sequence ID" value="SNQ45497.1"/>
    <property type="molecule type" value="Genomic_DNA"/>
</dbReference>
<protein>
    <submittedName>
        <fullName evidence="2">Uncharacterized protein</fullName>
    </submittedName>
</protein>
<keyword evidence="3" id="KW-1185">Reference proteome</keyword>
<accession>A0A2I2KIK5</accession>
<evidence type="ECO:0000313" key="2">
    <source>
        <dbReference type="EMBL" id="SNQ45497.1"/>
    </source>
</evidence>
<dbReference type="Proteomes" id="UP000234331">
    <property type="component" value="Unassembled WGS sequence"/>
</dbReference>
<name>A0A2I2KIK5_9ACTN</name>
<reference evidence="2 3" key="1">
    <citation type="submission" date="2017-06" db="EMBL/GenBank/DDBJ databases">
        <authorList>
            <person name="Kim H.J."/>
            <person name="Triplett B.A."/>
        </authorList>
    </citation>
    <scope>NUCLEOTIDE SEQUENCE [LARGE SCALE GENOMIC DNA]</scope>
    <source>
        <strain evidence="2">FRACA_ARgP5</strain>
    </source>
</reference>